<dbReference type="KEGG" id="ccj:UL81_02975"/>
<dbReference type="AlphaFoldDB" id="A0A0F6TAI7"/>
<dbReference type="PATRIC" id="fig|161896.4.peg.586"/>
<dbReference type="RefSeq" id="WP_035106841.1">
    <property type="nucleotide sequence ID" value="NZ_CP011311.1"/>
</dbReference>
<proteinExistence type="predicted"/>
<dbReference type="InterPro" id="IPR025424">
    <property type="entry name" value="YrhK_domain"/>
</dbReference>
<evidence type="ECO:0000313" key="1">
    <source>
        <dbReference type="EMBL" id="AKE38576.1"/>
    </source>
</evidence>
<dbReference type="EMBL" id="CP011311">
    <property type="protein sequence ID" value="AKE38576.1"/>
    <property type="molecule type" value="Genomic_DNA"/>
</dbReference>
<dbReference type="HOGENOM" id="CLU_177072_1_0_11"/>
<dbReference type="Pfam" id="PF14145">
    <property type="entry name" value="YrhK"/>
    <property type="match status" value="1"/>
</dbReference>
<sequence>MTDHDPDLKLKLSRNNEIKIRNRYETISIANDIAIAVVFIAGSVVGLMGYSTVSTSIFLVGSFAMAARPAIRLMRRTYLQRIGADEYSQTSGYDY</sequence>
<protein>
    <submittedName>
        <fullName evidence="1">YrhK-like protein</fullName>
    </submittedName>
</protein>
<dbReference type="Proteomes" id="UP000033566">
    <property type="component" value="Chromosome"/>
</dbReference>
<gene>
    <name evidence="1" type="ORF">UL81_02975</name>
</gene>
<reference evidence="1 2" key="1">
    <citation type="journal article" date="2015" name="Genome Announc.">
        <title>Complete Genome Sequence of Corynebacterium camporealensis DSM 44610, Isolated from the Milk of a Manchega Sheep with Subclinical Mastitis.</title>
        <authorList>
            <person name="Ruckert C."/>
            <person name="Albersmeier A."/>
            <person name="Winkler A."/>
            <person name="Tauch A."/>
        </authorList>
    </citation>
    <scope>NUCLEOTIDE SEQUENCE [LARGE SCALE GENOMIC DNA]</scope>
    <source>
        <strain evidence="1 2">DSM 44610</strain>
    </source>
</reference>
<organism evidence="1 2">
    <name type="scientific">Corynebacterium camporealensis</name>
    <dbReference type="NCBI Taxonomy" id="161896"/>
    <lineage>
        <taxon>Bacteria</taxon>
        <taxon>Bacillati</taxon>
        <taxon>Actinomycetota</taxon>
        <taxon>Actinomycetes</taxon>
        <taxon>Mycobacteriales</taxon>
        <taxon>Corynebacteriaceae</taxon>
        <taxon>Corynebacterium</taxon>
    </lineage>
</organism>
<dbReference type="STRING" id="161896.UL81_02975"/>
<accession>A0A0F6TAI7</accession>
<evidence type="ECO:0000313" key="2">
    <source>
        <dbReference type="Proteomes" id="UP000033566"/>
    </source>
</evidence>
<name>A0A0F6TAI7_9CORY</name>
<keyword evidence="2" id="KW-1185">Reference proteome</keyword>